<dbReference type="Pfam" id="PF05545">
    <property type="entry name" value="FixQ"/>
    <property type="match status" value="1"/>
</dbReference>
<dbReference type="AlphaFoldDB" id="A0A4R1GT90"/>
<reference evidence="3 4" key="1">
    <citation type="submission" date="2019-03" db="EMBL/GenBank/DDBJ databases">
        <title>Genomic Encyclopedia of Archaeal and Bacterial Type Strains, Phase II (KMG-II): from individual species to whole genera.</title>
        <authorList>
            <person name="Goeker M."/>
        </authorList>
    </citation>
    <scope>NUCLEOTIDE SEQUENCE [LARGE SCALE GENOMIC DNA]</scope>
    <source>
        <strain evidence="3 4">DSM 27697</strain>
    </source>
</reference>
<keyword evidence="4" id="KW-1185">Reference proteome</keyword>
<sequence>MSYEVYGPYLPVIMLITFIALFFWVLSPKNSKRFDDAAQAPFADEEEHAKATGQVKDANNGRDDK</sequence>
<evidence type="ECO:0000313" key="3">
    <source>
        <dbReference type="EMBL" id="TCK09489.1"/>
    </source>
</evidence>
<accession>A0A4R1GT90</accession>
<dbReference type="InterPro" id="IPR008621">
    <property type="entry name" value="Cbb3-typ_cyt_oxidase_comp"/>
</dbReference>
<comment type="caution">
    <text evidence="3">The sequence shown here is derived from an EMBL/GenBank/DDBJ whole genome shotgun (WGS) entry which is preliminary data.</text>
</comment>
<dbReference type="CDD" id="cd01324">
    <property type="entry name" value="cbb3_Oxidase_CcoQ"/>
    <property type="match status" value="1"/>
</dbReference>
<dbReference type="EMBL" id="SMFU01000007">
    <property type="protein sequence ID" value="TCK09489.1"/>
    <property type="molecule type" value="Genomic_DNA"/>
</dbReference>
<proteinExistence type="predicted"/>
<keyword evidence="2" id="KW-1133">Transmembrane helix</keyword>
<organism evidence="3 4">
    <name type="scientific">Marinobacterium mangrovicola</name>
    <dbReference type="NCBI Taxonomy" id="1476959"/>
    <lineage>
        <taxon>Bacteria</taxon>
        <taxon>Pseudomonadati</taxon>
        <taxon>Pseudomonadota</taxon>
        <taxon>Gammaproteobacteria</taxon>
        <taxon>Oceanospirillales</taxon>
        <taxon>Oceanospirillaceae</taxon>
        <taxon>Marinobacterium</taxon>
    </lineage>
</organism>
<dbReference type="RefSeq" id="WP_243642313.1">
    <property type="nucleotide sequence ID" value="NZ_SMFU01000007.1"/>
</dbReference>
<keyword evidence="2" id="KW-0812">Transmembrane</keyword>
<dbReference type="Proteomes" id="UP000294546">
    <property type="component" value="Unassembled WGS sequence"/>
</dbReference>
<keyword evidence="2" id="KW-0472">Membrane</keyword>
<feature type="region of interest" description="Disordered" evidence="1">
    <location>
        <begin position="45"/>
        <end position="65"/>
    </location>
</feature>
<name>A0A4R1GT90_9GAMM</name>
<protein>
    <submittedName>
        <fullName evidence="3">Cytochrome c oxidase cbb3-type subunit 4</fullName>
    </submittedName>
</protein>
<evidence type="ECO:0000313" key="4">
    <source>
        <dbReference type="Proteomes" id="UP000294546"/>
    </source>
</evidence>
<evidence type="ECO:0000256" key="2">
    <source>
        <dbReference type="SAM" id="Phobius"/>
    </source>
</evidence>
<evidence type="ECO:0000256" key="1">
    <source>
        <dbReference type="SAM" id="MobiDB-lite"/>
    </source>
</evidence>
<feature type="transmembrane region" description="Helical" evidence="2">
    <location>
        <begin position="6"/>
        <end position="26"/>
    </location>
</feature>
<gene>
    <name evidence="3" type="ORF">CLV83_1599</name>
</gene>